<feature type="region of interest" description="Disordered" evidence="3">
    <location>
        <begin position="1"/>
        <end position="37"/>
    </location>
</feature>
<evidence type="ECO:0000256" key="3">
    <source>
        <dbReference type="SAM" id="MobiDB-lite"/>
    </source>
</evidence>
<evidence type="ECO:0000256" key="1">
    <source>
        <dbReference type="ARBA" id="ARBA00022737"/>
    </source>
</evidence>
<evidence type="ECO:0000313" key="5">
    <source>
        <dbReference type="EMBL" id="CAE4567891.1"/>
    </source>
</evidence>
<dbReference type="InterPro" id="IPR000571">
    <property type="entry name" value="Znf_CCCH"/>
</dbReference>
<dbReference type="Gene3D" id="1.10.150.50">
    <property type="entry name" value="Transcription Factor, Ets-1"/>
    <property type="match status" value="1"/>
</dbReference>
<dbReference type="PROSITE" id="PS50103">
    <property type="entry name" value="ZF_C3H1"/>
    <property type="match status" value="2"/>
</dbReference>
<dbReference type="PANTHER" id="PTHR13119:SF12">
    <property type="entry name" value="PROTEIN SUPPRESSOR OF SABLE"/>
    <property type="match status" value="1"/>
</dbReference>
<dbReference type="Pfam" id="PF00536">
    <property type="entry name" value="SAM_1"/>
    <property type="match status" value="1"/>
</dbReference>
<dbReference type="InterPro" id="IPR045124">
    <property type="entry name" value="Su(sable)-like"/>
</dbReference>
<keyword evidence="1" id="KW-0677">Repeat</keyword>
<feature type="domain" description="C3H1-type" evidence="4">
    <location>
        <begin position="347"/>
        <end position="374"/>
    </location>
</feature>
<dbReference type="PANTHER" id="PTHR13119">
    <property type="entry name" value="ZINC FINGER CCCH DOMAIN-CONTAINING PROTEI"/>
    <property type="match status" value="1"/>
</dbReference>
<dbReference type="EMBL" id="HBNR01011632">
    <property type="protein sequence ID" value="CAE4567891.1"/>
    <property type="molecule type" value="Transcribed_RNA"/>
</dbReference>
<evidence type="ECO:0000256" key="2">
    <source>
        <dbReference type="PROSITE-ProRule" id="PRU00723"/>
    </source>
</evidence>
<proteinExistence type="predicted"/>
<feature type="region of interest" description="Disordered" evidence="3">
    <location>
        <begin position="95"/>
        <end position="118"/>
    </location>
</feature>
<gene>
    <name evidence="5" type="ORF">AMON00008_LOCUS7510</name>
</gene>
<dbReference type="GO" id="GO:0045892">
    <property type="term" value="P:negative regulation of DNA-templated transcription"/>
    <property type="evidence" value="ECO:0007669"/>
    <property type="project" value="InterPro"/>
</dbReference>
<feature type="domain" description="C3H1-type" evidence="4">
    <location>
        <begin position="388"/>
        <end position="410"/>
    </location>
</feature>
<reference evidence="5" key="1">
    <citation type="submission" date="2021-01" db="EMBL/GenBank/DDBJ databases">
        <authorList>
            <person name="Corre E."/>
            <person name="Pelletier E."/>
            <person name="Niang G."/>
            <person name="Scheremetjew M."/>
            <person name="Finn R."/>
            <person name="Kale V."/>
            <person name="Holt S."/>
            <person name="Cochrane G."/>
            <person name="Meng A."/>
            <person name="Brown T."/>
            <person name="Cohen L."/>
        </authorList>
    </citation>
    <scope>NUCLEOTIDE SEQUENCE</scope>
    <source>
        <strain evidence="5">CCMP3105</strain>
    </source>
</reference>
<dbReference type="SMART" id="SM00356">
    <property type="entry name" value="ZnF_C3H1"/>
    <property type="match status" value="2"/>
</dbReference>
<dbReference type="GO" id="GO:0003723">
    <property type="term" value="F:RNA binding"/>
    <property type="evidence" value="ECO:0007669"/>
    <property type="project" value="InterPro"/>
</dbReference>
<feature type="zinc finger region" description="C3H1-type" evidence="2">
    <location>
        <begin position="388"/>
        <end position="410"/>
    </location>
</feature>
<organism evidence="5">
    <name type="scientific">Alexandrium monilatum</name>
    <dbReference type="NCBI Taxonomy" id="311494"/>
    <lineage>
        <taxon>Eukaryota</taxon>
        <taxon>Sar</taxon>
        <taxon>Alveolata</taxon>
        <taxon>Dinophyceae</taxon>
        <taxon>Gonyaulacales</taxon>
        <taxon>Pyrocystaceae</taxon>
        <taxon>Alexandrium</taxon>
    </lineage>
</organism>
<dbReference type="Gene3D" id="3.30.1370.210">
    <property type="match status" value="1"/>
</dbReference>
<keyword evidence="2" id="KW-0863">Zinc-finger</keyword>
<accession>A0A7S4PZV8</accession>
<feature type="zinc finger region" description="C3H1-type" evidence="2">
    <location>
        <begin position="347"/>
        <end position="374"/>
    </location>
</feature>
<dbReference type="InterPro" id="IPR013761">
    <property type="entry name" value="SAM/pointed_sf"/>
</dbReference>
<protein>
    <recommendedName>
        <fullName evidence="4">C3H1-type domain-containing protein</fullName>
    </recommendedName>
</protein>
<dbReference type="GO" id="GO:0008270">
    <property type="term" value="F:zinc ion binding"/>
    <property type="evidence" value="ECO:0007669"/>
    <property type="project" value="UniProtKB-KW"/>
</dbReference>
<dbReference type="SUPFAM" id="SSF47769">
    <property type="entry name" value="SAM/Pointed domain"/>
    <property type="match status" value="1"/>
</dbReference>
<sequence length="426" mass="44656">MEDSTAGAGPRLTPAKRQIGELPEPGPEASLQDGGKDGSVEVKRFLSGIGLGRYLAKLLARGFDCMEALEAMEEEDMRQEVGMLPGHVRLLQKHLASRRGAAPRGKQGGPAAEPAAAPAAAQVATPALLPALEMPIASAEDTTRPCPLPAVPTGQAAEVEHQALFPKSAPPQRPELASEFAEQALVEFRDPGPAPVGEAMPAGLPGGPAPQNAQSNLQKAEAQYFAALQAAQATTATDPEPAGPDDTLQALAQLAEESAQLVATAASFCAWPQADSRQLSAVVDAAQQAAQRAQWSAVAAMSCGDPPDHDKEWSGKMRRAAVQAAEVAEQYARDCAKAATSTGRPQAVARAFCKFHVESRCMKGSMCEFSHDIGVLPVLPLANKVELPCVFFAKGQCNRGCACPFSHGEEELNEVLRLKQGPPVVS</sequence>
<dbReference type="AlphaFoldDB" id="A0A7S4PZV8"/>
<dbReference type="GO" id="GO:0005634">
    <property type="term" value="C:nucleus"/>
    <property type="evidence" value="ECO:0007669"/>
    <property type="project" value="TreeGrafter"/>
</dbReference>
<keyword evidence="2" id="KW-0862">Zinc</keyword>
<dbReference type="InterPro" id="IPR001660">
    <property type="entry name" value="SAM"/>
</dbReference>
<keyword evidence="2" id="KW-0479">Metal-binding</keyword>
<evidence type="ECO:0000259" key="4">
    <source>
        <dbReference type="PROSITE" id="PS50103"/>
    </source>
</evidence>
<name>A0A7S4PZV8_9DINO</name>